<name>A0ABW0ZRQ0_9ACTN</name>
<evidence type="ECO:0000313" key="2">
    <source>
        <dbReference type="EMBL" id="MFC5745327.1"/>
    </source>
</evidence>
<reference evidence="3" key="1">
    <citation type="journal article" date="2019" name="Int. J. Syst. Evol. Microbiol.">
        <title>The Global Catalogue of Microorganisms (GCM) 10K type strain sequencing project: providing services to taxonomists for standard genome sequencing and annotation.</title>
        <authorList>
            <consortium name="The Broad Institute Genomics Platform"/>
            <consortium name="The Broad Institute Genome Sequencing Center for Infectious Disease"/>
            <person name="Wu L."/>
            <person name="Ma J."/>
        </authorList>
    </citation>
    <scope>NUCLEOTIDE SEQUENCE [LARGE SCALE GENOMIC DNA]</scope>
    <source>
        <strain evidence="3">KCTC 42087</strain>
    </source>
</reference>
<dbReference type="Pfam" id="PF00106">
    <property type="entry name" value="adh_short"/>
    <property type="match status" value="1"/>
</dbReference>
<proteinExistence type="predicted"/>
<gene>
    <name evidence="2" type="ORF">ACFPZN_06885</name>
</gene>
<keyword evidence="3" id="KW-1185">Reference proteome</keyword>
<evidence type="ECO:0000256" key="1">
    <source>
        <dbReference type="SAM" id="MobiDB-lite"/>
    </source>
</evidence>
<dbReference type="RefSeq" id="WP_378280950.1">
    <property type="nucleotide sequence ID" value="NZ_JBHSON010000007.1"/>
</dbReference>
<dbReference type="SUPFAM" id="SSF51735">
    <property type="entry name" value="NAD(P)-binding Rossmann-fold domains"/>
    <property type="match status" value="1"/>
</dbReference>
<accession>A0ABW0ZRQ0</accession>
<dbReference type="InterPro" id="IPR036291">
    <property type="entry name" value="NAD(P)-bd_dom_sf"/>
</dbReference>
<comment type="caution">
    <text evidence="2">The sequence shown here is derived from an EMBL/GenBank/DDBJ whole genome shotgun (WGS) entry which is preliminary data.</text>
</comment>
<organism evidence="2 3">
    <name type="scientific">Actinomadura rugatobispora</name>
    <dbReference type="NCBI Taxonomy" id="1994"/>
    <lineage>
        <taxon>Bacteria</taxon>
        <taxon>Bacillati</taxon>
        <taxon>Actinomycetota</taxon>
        <taxon>Actinomycetes</taxon>
        <taxon>Streptosporangiales</taxon>
        <taxon>Thermomonosporaceae</taxon>
        <taxon>Actinomadura</taxon>
    </lineage>
</organism>
<evidence type="ECO:0000313" key="3">
    <source>
        <dbReference type="Proteomes" id="UP001596074"/>
    </source>
</evidence>
<dbReference type="EMBL" id="JBHSON010000007">
    <property type="protein sequence ID" value="MFC5745327.1"/>
    <property type="molecule type" value="Genomic_DNA"/>
</dbReference>
<protein>
    <submittedName>
        <fullName evidence="2">SDR family NAD(P)-dependent oxidoreductase</fullName>
    </submittedName>
</protein>
<dbReference type="Proteomes" id="UP001596074">
    <property type="component" value="Unassembled WGS sequence"/>
</dbReference>
<dbReference type="Gene3D" id="3.40.50.720">
    <property type="entry name" value="NAD(P)-binding Rossmann-like Domain"/>
    <property type="match status" value="1"/>
</dbReference>
<feature type="region of interest" description="Disordered" evidence="1">
    <location>
        <begin position="1"/>
        <end position="25"/>
    </location>
</feature>
<dbReference type="InterPro" id="IPR002347">
    <property type="entry name" value="SDR_fam"/>
</dbReference>
<sequence length="106" mass="12357">MRSAGHWSIDTHLPERPLPSWTSSSPRLRRWRRATERWGVPTRPLRADVTEWEDIHRAMRTVDRELGPRDVLVDDAGGAMRSHGRFMDRLPETIARLVNLNYLGTM</sequence>